<feature type="transmembrane region" description="Helical" evidence="5">
    <location>
        <begin position="634"/>
        <end position="653"/>
    </location>
</feature>
<feature type="transmembrane region" description="Helical" evidence="5">
    <location>
        <begin position="786"/>
        <end position="806"/>
    </location>
</feature>
<protein>
    <recommendedName>
        <fullName evidence="6">HTH luxR-type domain-containing protein</fullName>
    </recommendedName>
</protein>
<evidence type="ECO:0000259" key="6">
    <source>
        <dbReference type="PROSITE" id="PS50043"/>
    </source>
</evidence>
<dbReference type="STRING" id="1118060.GCA_000311845_00775"/>
<dbReference type="PANTHER" id="PTHR44688:SF16">
    <property type="entry name" value="DNA-BINDING TRANSCRIPTIONAL ACTIVATOR DEVR_DOSR"/>
    <property type="match status" value="1"/>
</dbReference>
<feature type="transmembrane region" description="Helical" evidence="5">
    <location>
        <begin position="659"/>
        <end position="679"/>
    </location>
</feature>
<dbReference type="SUPFAM" id="SSF46894">
    <property type="entry name" value="C-terminal effector domain of the bipartite response regulators"/>
    <property type="match status" value="2"/>
</dbReference>
<feature type="transmembrane region" description="Helical" evidence="5">
    <location>
        <begin position="603"/>
        <end position="627"/>
    </location>
</feature>
<keyword evidence="5" id="KW-0812">Transmembrane</keyword>
<feature type="region of interest" description="Disordered" evidence="4">
    <location>
        <begin position="896"/>
        <end position="921"/>
    </location>
</feature>
<feature type="transmembrane region" description="Helical" evidence="5">
    <location>
        <begin position="762"/>
        <end position="780"/>
    </location>
</feature>
<dbReference type="EMBL" id="NFHO01000004">
    <property type="protein sequence ID" value="OUN43477.1"/>
    <property type="molecule type" value="Genomic_DNA"/>
</dbReference>
<feature type="transmembrane region" description="Helical" evidence="5">
    <location>
        <begin position="382"/>
        <end position="400"/>
    </location>
</feature>
<feature type="transmembrane region" description="Helical" evidence="5">
    <location>
        <begin position="293"/>
        <end position="312"/>
    </location>
</feature>
<evidence type="ECO:0000256" key="3">
    <source>
        <dbReference type="ARBA" id="ARBA00023163"/>
    </source>
</evidence>
<reference evidence="8" key="1">
    <citation type="submission" date="2017-04" db="EMBL/GenBank/DDBJ databases">
        <title>Function of individual gut microbiota members based on whole genome sequencing of pure cultures obtained from chicken caecum.</title>
        <authorList>
            <person name="Medvecky M."/>
            <person name="Cejkova D."/>
            <person name="Polansky O."/>
            <person name="Karasova D."/>
            <person name="Kubasova T."/>
            <person name="Cizek A."/>
            <person name="Rychlik I."/>
        </authorList>
    </citation>
    <scope>NUCLEOTIDE SEQUENCE [LARGE SCALE GENOMIC DNA]</scope>
    <source>
        <strain evidence="8">An70</strain>
    </source>
</reference>
<sequence length="921" mass="96894">MPPILPSPAWRSRALAMGAQAALIATPLALLTLNLIGLPLGEALPALWDSRFPLGRLPYPQALSNLPSMSLITVVVSVAYLCSPRVRRAMRACATRPASAAGTIAGAGILLLVSTVSRGEANAVLEPVASACWFTALPLVAIILYRSAFRCSARMLSGACMLAAGIVLLALFHPAIASAVVMLAGFSMLVISCSERRGDRCELEDTGIPRIDDVAPWAHPPRLRFDAILIGALTLAFCLCASDGSLTALESWPMWLPLDAGAWLRLSIMFVLVACGLTGSVALGQHRIEARSLLLPAIGGAIGTGAVIAAPPVALPTVFSLTAILPATLSVVFARPTPRAGLRAASCEELITLFPALCVLMARAASFNAASIYDEGALANAGVHYLAIVLVLAIGAATLAHPPSDKLVNPPERFSPFFDRYGIAGREQQIIYALYKGSSFSEVAHELGICRSTASTYAERCYRKLGVSSKRDALDAMRRFDVSSAQRGGAISIWLVQRCAVVSTGTARSWIGTSLWMGCLLFSAGSAFSLRLHVLVQASNIAAGGTIPLLMGAALVALILHRAHDGISEPTPSIACLVSLLSLFATAMLAFPPATPRPAWATALFSELAAYAIIPIAAQCMFSINLIASRRLPFRLLMASVTAGGLFTLSHAFPSTGATLIIGAHALSTLGTACFILGIPADKHRSNDAHREIYRMRPLQVIGFAFLGAALTAAFTRLSPTDLIAPAAATLPVVFAALLAASSALALSLARYTAIPSILPALPPYACVLAGACCAGGLPASVDAAVSPSIATGALMVIGLVFAWSYPKDVRTRYSLFSLPEHLLRRRLARKAHLTDAEQTVAVGLARGLSASALASQLVVSPHTIRTHRKHIYQKLGVHSYQEFLEAFQTIASRSQHGGEEAATAQNKITGWKSSSRPPTR</sequence>
<evidence type="ECO:0000313" key="8">
    <source>
        <dbReference type="Proteomes" id="UP000196560"/>
    </source>
</evidence>
<dbReference type="InterPro" id="IPR016032">
    <property type="entry name" value="Sig_transdc_resp-reg_C-effctor"/>
</dbReference>
<dbReference type="PROSITE" id="PS50043">
    <property type="entry name" value="HTH_LUXR_2"/>
    <property type="match status" value="1"/>
</dbReference>
<keyword evidence="3" id="KW-0804">Transcription</keyword>
<dbReference type="CDD" id="cd06170">
    <property type="entry name" value="LuxR_C_like"/>
    <property type="match status" value="1"/>
</dbReference>
<keyword evidence="5" id="KW-0472">Membrane</keyword>
<feature type="transmembrane region" description="Helical" evidence="5">
    <location>
        <begin position="94"/>
        <end position="116"/>
    </location>
</feature>
<feature type="transmembrane region" description="Helical" evidence="5">
    <location>
        <begin position="128"/>
        <end position="145"/>
    </location>
</feature>
<keyword evidence="5" id="KW-1133">Transmembrane helix</keyword>
<feature type="transmembrane region" description="Helical" evidence="5">
    <location>
        <begin position="318"/>
        <end position="338"/>
    </location>
</feature>
<feature type="compositionally biased region" description="Polar residues" evidence="4">
    <location>
        <begin position="904"/>
        <end position="921"/>
    </location>
</feature>
<feature type="transmembrane region" description="Helical" evidence="5">
    <location>
        <begin position="572"/>
        <end position="591"/>
    </location>
</feature>
<dbReference type="PRINTS" id="PR00038">
    <property type="entry name" value="HTHLUXR"/>
</dbReference>
<keyword evidence="8" id="KW-1185">Reference proteome</keyword>
<proteinExistence type="predicted"/>
<evidence type="ECO:0000256" key="2">
    <source>
        <dbReference type="ARBA" id="ARBA00023125"/>
    </source>
</evidence>
<comment type="caution">
    <text evidence="7">The sequence shown here is derived from an EMBL/GenBank/DDBJ whole genome shotgun (WGS) entry which is preliminary data.</text>
</comment>
<feature type="domain" description="HTH luxR-type" evidence="6">
    <location>
        <begin position="827"/>
        <end position="892"/>
    </location>
</feature>
<keyword evidence="2" id="KW-0238">DNA-binding</keyword>
<feature type="transmembrane region" description="Helical" evidence="5">
    <location>
        <begin position="350"/>
        <end position="370"/>
    </location>
</feature>
<dbReference type="Pfam" id="PF00196">
    <property type="entry name" value="GerE"/>
    <property type="match status" value="2"/>
</dbReference>
<gene>
    <name evidence="7" type="ORF">B5G21_04955</name>
</gene>
<feature type="transmembrane region" description="Helical" evidence="5">
    <location>
        <begin position="21"/>
        <end position="41"/>
    </location>
</feature>
<evidence type="ECO:0000313" key="7">
    <source>
        <dbReference type="EMBL" id="OUN43477.1"/>
    </source>
</evidence>
<dbReference type="SMART" id="SM00421">
    <property type="entry name" value="HTH_LUXR"/>
    <property type="match status" value="2"/>
</dbReference>
<dbReference type="GO" id="GO:0003677">
    <property type="term" value="F:DNA binding"/>
    <property type="evidence" value="ECO:0007669"/>
    <property type="project" value="UniProtKB-KW"/>
</dbReference>
<dbReference type="PANTHER" id="PTHR44688">
    <property type="entry name" value="DNA-BINDING TRANSCRIPTIONAL ACTIVATOR DEVR_DOSR"/>
    <property type="match status" value="1"/>
</dbReference>
<dbReference type="GO" id="GO:0006355">
    <property type="term" value="P:regulation of DNA-templated transcription"/>
    <property type="evidence" value="ECO:0007669"/>
    <property type="project" value="InterPro"/>
</dbReference>
<dbReference type="Proteomes" id="UP000196560">
    <property type="component" value="Unassembled WGS sequence"/>
</dbReference>
<dbReference type="AlphaFoldDB" id="A0A1Y3U8Q1"/>
<feature type="transmembrane region" description="Helical" evidence="5">
    <location>
        <begin position="515"/>
        <end position="535"/>
    </location>
</feature>
<feature type="transmembrane region" description="Helical" evidence="5">
    <location>
        <begin position="699"/>
        <end position="718"/>
    </location>
</feature>
<dbReference type="InterPro" id="IPR036388">
    <property type="entry name" value="WH-like_DNA-bd_sf"/>
</dbReference>
<keyword evidence="1" id="KW-0805">Transcription regulation</keyword>
<feature type="transmembrane region" description="Helical" evidence="5">
    <location>
        <begin position="261"/>
        <end position="281"/>
    </location>
</feature>
<feature type="transmembrane region" description="Helical" evidence="5">
    <location>
        <begin position="61"/>
        <end position="82"/>
    </location>
</feature>
<name>A0A1Y3U8Q1_9ACTN</name>
<evidence type="ECO:0000256" key="5">
    <source>
        <dbReference type="SAM" id="Phobius"/>
    </source>
</evidence>
<dbReference type="InterPro" id="IPR000792">
    <property type="entry name" value="Tscrpt_reg_LuxR_C"/>
</dbReference>
<dbReference type="eggNOG" id="COG2197">
    <property type="taxonomic scope" value="Bacteria"/>
</dbReference>
<dbReference type="Gene3D" id="1.10.10.10">
    <property type="entry name" value="Winged helix-like DNA-binding domain superfamily/Winged helix DNA-binding domain"/>
    <property type="match status" value="2"/>
</dbReference>
<accession>A0A1Y3U8Q1</accession>
<organism evidence="7 8">
    <name type="scientific">Enorma massiliensis</name>
    <dbReference type="NCBI Taxonomy" id="1472761"/>
    <lineage>
        <taxon>Bacteria</taxon>
        <taxon>Bacillati</taxon>
        <taxon>Actinomycetota</taxon>
        <taxon>Coriobacteriia</taxon>
        <taxon>Coriobacteriales</taxon>
        <taxon>Coriobacteriaceae</taxon>
        <taxon>Enorma</taxon>
    </lineage>
</organism>
<evidence type="ECO:0000256" key="1">
    <source>
        <dbReference type="ARBA" id="ARBA00023015"/>
    </source>
</evidence>
<feature type="transmembrane region" description="Helical" evidence="5">
    <location>
        <begin position="541"/>
        <end position="560"/>
    </location>
</feature>
<feature type="transmembrane region" description="Helical" evidence="5">
    <location>
        <begin position="724"/>
        <end position="750"/>
    </location>
</feature>
<evidence type="ECO:0000256" key="4">
    <source>
        <dbReference type="SAM" id="MobiDB-lite"/>
    </source>
</evidence>